<name>A0A645EVQ3_9ZZZZ</name>
<accession>A0A645EVQ3</accession>
<dbReference type="EMBL" id="VSSQ01052006">
    <property type="protein sequence ID" value="MPN06111.1"/>
    <property type="molecule type" value="Genomic_DNA"/>
</dbReference>
<dbReference type="AlphaFoldDB" id="A0A645EVQ3"/>
<sequence>MEELDACGVKMVDDIPSNIGVILLLEDEHDENSEEIKSGSWPPHSMKGTPGALTVKSIREALEGRI</sequence>
<proteinExistence type="predicted"/>
<comment type="caution">
    <text evidence="1">The sequence shown here is derived from an EMBL/GenBank/DDBJ whole genome shotgun (WGS) entry which is preliminary data.</text>
</comment>
<gene>
    <name evidence="1" type="ORF">SDC9_153366</name>
</gene>
<organism evidence="1">
    <name type="scientific">bioreactor metagenome</name>
    <dbReference type="NCBI Taxonomy" id="1076179"/>
    <lineage>
        <taxon>unclassified sequences</taxon>
        <taxon>metagenomes</taxon>
        <taxon>ecological metagenomes</taxon>
    </lineage>
</organism>
<reference evidence="1" key="1">
    <citation type="submission" date="2019-08" db="EMBL/GenBank/DDBJ databases">
        <authorList>
            <person name="Kucharzyk K."/>
            <person name="Murdoch R.W."/>
            <person name="Higgins S."/>
            <person name="Loffler F."/>
        </authorList>
    </citation>
    <scope>NUCLEOTIDE SEQUENCE</scope>
</reference>
<evidence type="ECO:0000313" key="1">
    <source>
        <dbReference type="EMBL" id="MPN06111.1"/>
    </source>
</evidence>
<protein>
    <submittedName>
        <fullName evidence="1">Uncharacterized protein</fullName>
    </submittedName>
</protein>